<dbReference type="EMBL" id="BAQJ01000026">
    <property type="protein sequence ID" value="GBQ67272.1"/>
    <property type="molecule type" value="Genomic_DNA"/>
</dbReference>
<dbReference type="Proteomes" id="UP001061452">
    <property type="component" value="Unassembled WGS sequence"/>
</dbReference>
<protein>
    <submittedName>
        <fullName evidence="1">Uncharacterized protein</fullName>
    </submittedName>
</protein>
<dbReference type="RefSeq" id="WP_167335740.1">
    <property type="nucleotide sequence ID" value="NZ_BAQJ01000026.1"/>
</dbReference>
<gene>
    <name evidence="1" type="ORF">AA0521_0950</name>
</gene>
<reference evidence="1" key="1">
    <citation type="submission" date="2013-04" db="EMBL/GenBank/DDBJ databases">
        <title>The genome sequencing project of 58 acetic acid bacteria.</title>
        <authorList>
            <person name="Okamoto-Kainuma A."/>
            <person name="Ishikawa M."/>
            <person name="Umino S."/>
            <person name="Koizumi Y."/>
            <person name="Shiwa Y."/>
            <person name="Yoshikawa H."/>
            <person name="Matsutani M."/>
            <person name="Matsushita K."/>
        </authorList>
    </citation>
    <scope>NUCLEOTIDE SEQUENCE</scope>
    <source>
        <strain evidence="1">NRIC 0521</strain>
    </source>
</reference>
<keyword evidence="2" id="KW-1185">Reference proteome</keyword>
<name>A0ABQ0PG55_9PROT</name>
<accession>A0ABQ0PG55</accession>
<sequence length="72" mass="7787">MGDGEGAAALAVVERSATGTTIAAKIIDLRMNGIWQSPVFFRAGCSGLFIMRTYQTDTIRQKPSVGRHMEKA</sequence>
<proteinExistence type="predicted"/>
<evidence type="ECO:0000313" key="1">
    <source>
        <dbReference type="EMBL" id="GBQ67272.1"/>
    </source>
</evidence>
<organism evidence="1 2">
    <name type="scientific">Komagataeibacter intermedius NRIC 0521</name>
    <dbReference type="NCBI Taxonomy" id="1307934"/>
    <lineage>
        <taxon>Bacteria</taxon>
        <taxon>Pseudomonadati</taxon>
        <taxon>Pseudomonadota</taxon>
        <taxon>Alphaproteobacteria</taxon>
        <taxon>Acetobacterales</taxon>
        <taxon>Acetobacteraceae</taxon>
        <taxon>Komagataeibacter</taxon>
    </lineage>
</organism>
<comment type="caution">
    <text evidence="1">The sequence shown here is derived from an EMBL/GenBank/DDBJ whole genome shotgun (WGS) entry which is preliminary data.</text>
</comment>
<evidence type="ECO:0000313" key="2">
    <source>
        <dbReference type="Proteomes" id="UP001061452"/>
    </source>
</evidence>